<feature type="transmembrane region" description="Helical" evidence="7">
    <location>
        <begin position="108"/>
        <end position="129"/>
    </location>
</feature>
<feature type="transmembrane region" description="Helical" evidence="7">
    <location>
        <begin position="242"/>
        <end position="266"/>
    </location>
</feature>
<feature type="transmembrane region" description="Helical" evidence="7">
    <location>
        <begin position="141"/>
        <end position="162"/>
    </location>
</feature>
<proteinExistence type="inferred from homology"/>
<evidence type="ECO:0000256" key="3">
    <source>
        <dbReference type="ARBA" id="ARBA00022475"/>
    </source>
</evidence>
<organism evidence="9">
    <name type="scientific">Vibrio chaetopteri</name>
    <dbReference type="NCBI Taxonomy" id="3016528"/>
    <lineage>
        <taxon>Bacteria</taxon>
        <taxon>Pseudomonadati</taxon>
        <taxon>Pseudomonadota</taxon>
        <taxon>Gammaproteobacteria</taxon>
        <taxon>Vibrionales</taxon>
        <taxon>Vibrionaceae</taxon>
        <taxon>Vibrio</taxon>
    </lineage>
</organism>
<dbReference type="CDD" id="cd06261">
    <property type="entry name" value="TM_PBP2"/>
    <property type="match status" value="1"/>
</dbReference>
<keyword evidence="3" id="KW-1003">Cell membrane</keyword>
<feature type="transmembrane region" description="Helical" evidence="7">
    <location>
        <begin position="183"/>
        <end position="205"/>
    </location>
</feature>
<feature type="transmembrane region" description="Helical" evidence="7">
    <location>
        <begin position="72"/>
        <end position="96"/>
    </location>
</feature>
<keyword evidence="5 7" id="KW-1133">Transmembrane helix</keyword>
<dbReference type="EMBL" id="CP115921">
    <property type="protein sequence ID" value="XCD18938.1"/>
    <property type="molecule type" value="Genomic_DNA"/>
</dbReference>
<dbReference type="RefSeq" id="WP_353500074.1">
    <property type="nucleotide sequence ID" value="NZ_CP115921.1"/>
</dbReference>
<evidence type="ECO:0000256" key="6">
    <source>
        <dbReference type="ARBA" id="ARBA00023136"/>
    </source>
</evidence>
<comment type="subcellular location">
    <subcellularLocation>
        <location evidence="1 7">Cell membrane</location>
        <topology evidence="1 7">Multi-pass membrane protein</topology>
    </subcellularLocation>
</comment>
<dbReference type="GO" id="GO:0005886">
    <property type="term" value="C:plasma membrane"/>
    <property type="evidence" value="ECO:0007669"/>
    <property type="project" value="UniProtKB-SubCell"/>
</dbReference>
<evidence type="ECO:0000259" key="8">
    <source>
        <dbReference type="PROSITE" id="PS50928"/>
    </source>
</evidence>
<keyword evidence="4 7" id="KW-0812">Transmembrane</keyword>
<evidence type="ECO:0000256" key="4">
    <source>
        <dbReference type="ARBA" id="ARBA00022692"/>
    </source>
</evidence>
<dbReference type="PANTHER" id="PTHR43744:SF12">
    <property type="entry name" value="ABC TRANSPORTER PERMEASE PROTEIN MG189-RELATED"/>
    <property type="match status" value="1"/>
</dbReference>
<sequence length="280" mass="31105">MKAANLTLIEPKKTHWSLSNVVLIALALMFLFPIGYGVFLSLIPFDAYSAGEFRFSLENYAIAFSDMNFPLYLFNTAVVSIAVTVLSLVVSVCAAYAFSRIEFKGREFLFWLVVATLMVPGHISLIPNYLNMAKVGLLDSYWTLILPSIASGFVTFFLRQYFKNIPKAMDEAAWVDGASHLQVLWKVIVPLSRPAIAAMALFTFLGEWNSYIWPLIATDSEEVRTLQIALSRLYAAAADDGIVNWPLVMAGATLTMLPTLLCFKLVEKHLVRGIAMGALK</sequence>
<evidence type="ECO:0000256" key="7">
    <source>
        <dbReference type="RuleBase" id="RU363032"/>
    </source>
</evidence>
<dbReference type="Pfam" id="PF00528">
    <property type="entry name" value="BPD_transp_1"/>
    <property type="match status" value="1"/>
</dbReference>
<evidence type="ECO:0000313" key="9">
    <source>
        <dbReference type="EMBL" id="XCD18938.1"/>
    </source>
</evidence>
<dbReference type="Gene3D" id="1.10.3720.10">
    <property type="entry name" value="MetI-like"/>
    <property type="match status" value="1"/>
</dbReference>
<dbReference type="InterPro" id="IPR035906">
    <property type="entry name" value="MetI-like_sf"/>
</dbReference>
<dbReference type="PANTHER" id="PTHR43744">
    <property type="entry name" value="ABC TRANSPORTER PERMEASE PROTEIN MG189-RELATED-RELATED"/>
    <property type="match status" value="1"/>
</dbReference>
<feature type="transmembrane region" description="Helical" evidence="7">
    <location>
        <begin position="21"/>
        <end position="43"/>
    </location>
</feature>
<dbReference type="PROSITE" id="PS50928">
    <property type="entry name" value="ABC_TM1"/>
    <property type="match status" value="1"/>
</dbReference>
<protein>
    <submittedName>
        <fullName evidence="9">Carbohydrate ABC transporter permease</fullName>
    </submittedName>
</protein>
<dbReference type="GO" id="GO:0055085">
    <property type="term" value="P:transmembrane transport"/>
    <property type="evidence" value="ECO:0007669"/>
    <property type="project" value="InterPro"/>
</dbReference>
<dbReference type="SUPFAM" id="SSF161098">
    <property type="entry name" value="MetI-like"/>
    <property type="match status" value="1"/>
</dbReference>
<evidence type="ECO:0000256" key="2">
    <source>
        <dbReference type="ARBA" id="ARBA00022448"/>
    </source>
</evidence>
<keyword evidence="2 7" id="KW-0813">Transport</keyword>
<feature type="domain" description="ABC transmembrane type-1" evidence="8">
    <location>
        <begin position="73"/>
        <end position="266"/>
    </location>
</feature>
<gene>
    <name evidence="9" type="ORF">PG915_19560</name>
</gene>
<keyword evidence="6 7" id="KW-0472">Membrane</keyword>
<dbReference type="KEGG" id="vck:PG915_19560"/>
<name>A0AAU8BQM0_9VIBR</name>
<reference evidence="9" key="1">
    <citation type="submission" date="2023-01" db="EMBL/GenBank/DDBJ databases">
        <title>Vibrio sp. CB1-14 genome sequencing.</title>
        <authorList>
            <person name="Otstavnykh N."/>
            <person name="Isaeva M."/>
            <person name="Meleshko D."/>
        </authorList>
    </citation>
    <scope>NUCLEOTIDE SEQUENCE</scope>
    <source>
        <strain evidence="9">CB1-14</strain>
    </source>
</reference>
<dbReference type="AlphaFoldDB" id="A0AAU8BQM0"/>
<dbReference type="InterPro" id="IPR000515">
    <property type="entry name" value="MetI-like"/>
</dbReference>
<accession>A0AAU8BQM0</accession>
<comment type="similarity">
    <text evidence="7">Belongs to the binding-protein-dependent transport system permease family.</text>
</comment>
<evidence type="ECO:0000256" key="1">
    <source>
        <dbReference type="ARBA" id="ARBA00004651"/>
    </source>
</evidence>
<evidence type="ECO:0000256" key="5">
    <source>
        <dbReference type="ARBA" id="ARBA00022989"/>
    </source>
</evidence>